<evidence type="ECO:0000313" key="5">
    <source>
        <dbReference type="EMBL" id="SEK57019.1"/>
    </source>
</evidence>
<dbReference type="Gene3D" id="1.20.120.530">
    <property type="entry name" value="GntR ligand-binding domain-like"/>
    <property type="match status" value="1"/>
</dbReference>
<organism evidence="5 6">
    <name type="scientific">Nonomuraea pusilla</name>
    <dbReference type="NCBI Taxonomy" id="46177"/>
    <lineage>
        <taxon>Bacteria</taxon>
        <taxon>Bacillati</taxon>
        <taxon>Actinomycetota</taxon>
        <taxon>Actinomycetes</taxon>
        <taxon>Streptosporangiales</taxon>
        <taxon>Streptosporangiaceae</taxon>
        <taxon>Nonomuraea</taxon>
    </lineage>
</organism>
<protein>
    <submittedName>
        <fullName evidence="5">Transcriptional regulator, GntR family</fullName>
    </submittedName>
</protein>
<keyword evidence="2" id="KW-0238">DNA-binding</keyword>
<accession>A0A1H7I3B0</accession>
<keyword evidence="1" id="KW-0805">Transcription regulation</keyword>
<keyword evidence="3" id="KW-0804">Transcription</keyword>
<proteinExistence type="predicted"/>
<dbReference type="SUPFAM" id="SSF48008">
    <property type="entry name" value="GntR ligand-binding domain-like"/>
    <property type="match status" value="1"/>
</dbReference>
<dbReference type="STRING" id="46177.SAMN05660976_00678"/>
<gene>
    <name evidence="5" type="ORF">SAMN05660976_00678</name>
</gene>
<dbReference type="InterPro" id="IPR011711">
    <property type="entry name" value="GntR_C"/>
</dbReference>
<evidence type="ECO:0000313" key="6">
    <source>
        <dbReference type="Proteomes" id="UP000198953"/>
    </source>
</evidence>
<dbReference type="Pfam" id="PF00392">
    <property type="entry name" value="GntR"/>
    <property type="match status" value="1"/>
</dbReference>
<dbReference type="InterPro" id="IPR036390">
    <property type="entry name" value="WH_DNA-bd_sf"/>
</dbReference>
<dbReference type="SMART" id="SM00345">
    <property type="entry name" value="HTH_GNTR"/>
    <property type="match status" value="1"/>
</dbReference>
<dbReference type="InterPro" id="IPR036388">
    <property type="entry name" value="WH-like_DNA-bd_sf"/>
</dbReference>
<dbReference type="GO" id="GO:0003700">
    <property type="term" value="F:DNA-binding transcription factor activity"/>
    <property type="evidence" value="ECO:0007669"/>
    <property type="project" value="InterPro"/>
</dbReference>
<dbReference type="PANTHER" id="PTHR43537:SF45">
    <property type="entry name" value="GNTR FAMILY REGULATORY PROTEIN"/>
    <property type="match status" value="1"/>
</dbReference>
<dbReference type="InterPro" id="IPR000524">
    <property type="entry name" value="Tscrpt_reg_HTH_GntR"/>
</dbReference>
<dbReference type="InterPro" id="IPR008920">
    <property type="entry name" value="TF_FadR/GntR_C"/>
</dbReference>
<dbReference type="CDD" id="cd07377">
    <property type="entry name" value="WHTH_GntR"/>
    <property type="match status" value="1"/>
</dbReference>
<dbReference type="AlphaFoldDB" id="A0A1H7I3B0"/>
<name>A0A1H7I3B0_9ACTN</name>
<dbReference type="Gene3D" id="1.10.10.10">
    <property type="entry name" value="Winged helix-like DNA-binding domain superfamily/Winged helix DNA-binding domain"/>
    <property type="match status" value="1"/>
</dbReference>
<evidence type="ECO:0000256" key="3">
    <source>
        <dbReference type="ARBA" id="ARBA00023163"/>
    </source>
</evidence>
<evidence type="ECO:0000256" key="2">
    <source>
        <dbReference type="ARBA" id="ARBA00023125"/>
    </source>
</evidence>
<keyword evidence="6" id="KW-1185">Reference proteome</keyword>
<dbReference type="OrthoDB" id="9816161at2"/>
<sequence length="221" mass="24207">MPTSMPTSAPPASRREWILNWLRQAIADGELKPGDRLVERELSARSGVSRGPVREAIMILEQEGLVVTHPYRGAEVAGITQREVREVLVPIRLIIERFAFREVAETRPPELLDRLEGIVAQMADAAAAGGSAERLADLDVAFHEAVIAAGGHAQALQIWRTIQPRVRAYFVRDAPSHASPEEIPRQHRALLSALRSGEVEEVERAAAGHIETYLGPGSPDV</sequence>
<dbReference type="Pfam" id="PF07729">
    <property type="entry name" value="FCD"/>
    <property type="match status" value="1"/>
</dbReference>
<dbReference type="EMBL" id="FOBF01000002">
    <property type="protein sequence ID" value="SEK57019.1"/>
    <property type="molecule type" value="Genomic_DNA"/>
</dbReference>
<dbReference type="GO" id="GO:0003677">
    <property type="term" value="F:DNA binding"/>
    <property type="evidence" value="ECO:0007669"/>
    <property type="project" value="UniProtKB-KW"/>
</dbReference>
<dbReference type="PANTHER" id="PTHR43537">
    <property type="entry name" value="TRANSCRIPTIONAL REGULATOR, GNTR FAMILY"/>
    <property type="match status" value="1"/>
</dbReference>
<feature type="domain" description="HTH gntR-type" evidence="4">
    <location>
        <begin position="12"/>
        <end position="79"/>
    </location>
</feature>
<dbReference type="PROSITE" id="PS50949">
    <property type="entry name" value="HTH_GNTR"/>
    <property type="match status" value="1"/>
</dbReference>
<dbReference type="SUPFAM" id="SSF46785">
    <property type="entry name" value="Winged helix' DNA-binding domain"/>
    <property type="match status" value="1"/>
</dbReference>
<dbReference type="SMART" id="SM00895">
    <property type="entry name" value="FCD"/>
    <property type="match status" value="1"/>
</dbReference>
<evidence type="ECO:0000256" key="1">
    <source>
        <dbReference type="ARBA" id="ARBA00023015"/>
    </source>
</evidence>
<dbReference type="PRINTS" id="PR00035">
    <property type="entry name" value="HTHGNTR"/>
</dbReference>
<reference evidence="5 6" key="1">
    <citation type="submission" date="2016-10" db="EMBL/GenBank/DDBJ databases">
        <authorList>
            <person name="de Groot N.N."/>
        </authorList>
    </citation>
    <scope>NUCLEOTIDE SEQUENCE [LARGE SCALE GENOMIC DNA]</scope>
    <source>
        <strain evidence="5 6">DSM 43357</strain>
    </source>
</reference>
<evidence type="ECO:0000259" key="4">
    <source>
        <dbReference type="PROSITE" id="PS50949"/>
    </source>
</evidence>
<dbReference type="Proteomes" id="UP000198953">
    <property type="component" value="Unassembled WGS sequence"/>
</dbReference>